<gene>
    <name evidence="2" type="ORF">NQ318_009637</name>
</gene>
<dbReference type="PANTHER" id="PTHR12639">
    <property type="entry name" value="VITAMIN K-DEPENDENT GAMMA-CARBOXYLASE"/>
    <property type="match status" value="1"/>
</dbReference>
<protein>
    <recommendedName>
        <fullName evidence="1">Vitamin K-dependent gamma-carboxylase lumenal domain-containing protein</fullName>
    </recommendedName>
</protein>
<dbReference type="InterPro" id="IPR011051">
    <property type="entry name" value="RmlC_Cupin_sf"/>
</dbReference>
<dbReference type="Proteomes" id="UP001162162">
    <property type="component" value="Unassembled WGS sequence"/>
</dbReference>
<dbReference type="InterPro" id="IPR007782">
    <property type="entry name" value="VKG_COase"/>
</dbReference>
<dbReference type="AlphaFoldDB" id="A0AAV8Y7R5"/>
<evidence type="ECO:0000313" key="2">
    <source>
        <dbReference type="EMBL" id="KAJ8947431.1"/>
    </source>
</evidence>
<sequence>MISIVFSFTERHQSYKHCTDGLQDEFDDWTWMLVEFTRLIAMLFLRLFSFYEFPSFQYRHVSLCMSGHDALILCGGLAQKILGIFTKANLEPSPSHSCIYPDETAKEHKDLALQKDVTWKHRLVAALLICHCGLQMFLPYSHFITKGYNNWTKGLYGYSWDMMVHSWDTILVVVKVVDNNSGREFFVDSEAWILNDRWNKHADMCVQYAQCLQRNLLSDTEKEPEDSPSHGLSKYITSDNISIYIDVWCSLNKRFQQRMYDPNYDLLKANWSPFRSVEWLLPVLTEYNDFRTTMYEISQEVYSWSNRSDVLFIADFPGLYLENFIDKDLDNVTLTVLEGEVVYEIEDPDTMQSLGVKLGKGDSIPVEVGYFHKIHTVSSVPSRYMYTFTRDEKAEQEEPAEGRNVMYSPFPLIEDVQDRLQAFLRMWKYIGDSFLYVVFGRPYYIRPPIKAP</sequence>
<evidence type="ECO:0000313" key="3">
    <source>
        <dbReference type="Proteomes" id="UP001162162"/>
    </source>
</evidence>
<evidence type="ECO:0000259" key="1">
    <source>
        <dbReference type="Pfam" id="PF22777"/>
    </source>
</evidence>
<dbReference type="GO" id="GO:0008488">
    <property type="term" value="F:gamma-glutamyl carboxylase activity"/>
    <property type="evidence" value="ECO:0007669"/>
    <property type="project" value="InterPro"/>
</dbReference>
<dbReference type="GO" id="GO:0019842">
    <property type="term" value="F:vitamin binding"/>
    <property type="evidence" value="ECO:0007669"/>
    <property type="project" value="TreeGrafter"/>
</dbReference>
<organism evidence="2 3">
    <name type="scientific">Aromia moschata</name>
    <dbReference type="NCBI Taxonomy" id="1265417"/>
    <lineage>
        <taxon>Eukaryota</taxon>
        <taxon>Metazoa</taxon>
        <taxon>Ecdysozoa</taxon>
        <taxon>Arthropoda</taxon>
        <taxon>Hexapoda</taxon>
        <taxon>Insecta</taxon>
        <taxon>Pterygota</taxon>
        <taxon>Neoptera</taxon>
        <taxon>Endopterygota</taxon>
        <taxon>Coleoptera</taxon>
        <taxon>Polyphaga</taxon>
        <taxon>Cucujiformia</taxon>
        <taxon>Chrysomeloidea</taxon>
        <taxon>Cerambycidae</taxon>
        <taxon>Cerambycinae</taxon>
        <taxon>Callichromatini</taxon>
        <taxon>Aromia</taxon>
    </lineage>
</organism>
<accession>A0AAV8Y7R5</accession>
<name>A0AAV8Y7R5_9CUCU</name>
<feature type="non-terminal residue" evidence="2">
    <location>
        <position position="452"/>
    </location>
</feature>
<dbReference type="InterPro" id="IPR053935">
    <property type="entry name" value="VKGC_lumenal_dom"/>
</dbReference>
<keyword evidence="3" id="KW-1185">Reference proteome</keyword>
<proteinExistence type="predicted"/>
<dbReference type="EMBL" id="JAPWTK010000161">
    <property type="protein sequence ID" value="KAJ8947431.1"/>
    <property type="molecule type" value="Genomic_DNA"/>
</dbReference>
<dbReference type="SUPFAM" id="SSF51182">
    <property type="entry name" value="RmlC-like cupins"/>
    <property type="match status" value="1"/>
</dbReference>
<comment type="caution">
    <text evidence="2">The sequence shown here is derived from an EMBL/GenBank/DDBJ whole genome shotgun (WGS) entry which is preliminary data.</text>
</comment>
<reference evidence="2" key="1">
    <citation type="journal article" date="2023" name="Insect Mol. Biol.">
        <title>Genome sequencing provides insights into the evolution of gene families encoding plant cell wall-degrading enzymes in longhorned beetles.</title>
        <authorList>
            <person name="Shin N.R."/>
            <person name="Okamura Y."/>
            <person name="Kirsch R."/>
            <person name="Pauchet Y."/>
        </authorList>
    </citation>
    <scope>NUCLEOTIDE SEQUENCE</scope>
    <source>
        <strain evidence="2">AMC_N1</strain>
    </source>
</reference>
<dbReference type="Pfam" id="PF22777">
    <property type="entry name" value="VKGC_lumenal_dom"/>
    <property type="match status" value="1"/>
</dbReference>
<feature type="domain" description="Vitamin K-dependent gamma-carboxylase lumenal" evidence="1">
    <location>
        <begin position="121"/>
        <end position="285"/>
    </location>
</feature>
<dbReference type="PANTHER" id="PTHR12639:SF6">
    <property type="entry name" value="VITAMIN K-DEPENDENT GAMMA-CARBOXYLASE"/>
    <property type="match status" value="1"/>
</dbReference>